<evidence type="ECO:0000313" key="5">
    <source>
        <dbReference type="Proteomes" id="UP001165378"/>
    </source>
</evidence>
<dbReference type="GO" id="GO:0005829">
    <property type="term" value="C:cytosol"/>
    <property type="evidence" value="ECO:0007669"/>
    <property type="project" value="TreeGrafter"/>
</dbReference>
<dbReference type="SMART" id="SM01007">
    <property type="entry name" value="Aldolase_II"/>
    <property type="match status" value="1"/>
</dbReference>
<proteinExistence type="predicted"/>
<dbReference type="RefSeq" id="WP_235051974.1">
    <property type="nucleotide sequence ID" value="NZ_JAKFHA010000005.1"/>
</dbReference>
<gene>
    <name evidence="4" type="ORF">LZ495_11300</name>
</gene>
<feature type="domain" description="Class II aldolase/adducin N-terminal" evidence="3">
    <location>
        <begin position="26"/>
        <end position="203"/>
    </location>
</feature>
<dbReference type="InterPro" id="IPR036409">
    <property type="entry name" value="Aldolase_II/adducin_N_sf"/>
</dbReference>
<protein>
    <submittedName>
        <fullName evidence="4">Class II aldolase/adducin family protein</fullName>
    </submittedName>
</protein>
<dbReference type="EMBL" id="JAKFHA010000005">
    <property type="protein sequence ID" value="MCF2527800.1"/>
    <property type="molecule type" value="Genomic_DNA"/>
</dbReference>
<dbReference type="AlphaFoldDB" id="A0AA41PXP5"/>
<keyword evidence="2" id="KW-0456">Lyase</keyword>
<dbReference type="InterPro" id="IPR050197">
    <property type="entry name" value="Aldolase_class_II_sugar_metab"/>
</dbReference>
<dbReference type="Proteomes" id="UP001165378">
    <property type="component" value="Unassembled WGS sequence"/>
</dbReference>
<evidence type="ECO:0000256" key="1">
    <source>
        <dbReference type="ARBA" id="ARBA00022723"/>
    </source>
</evidence>
<reference evidence="4" key="1">
    <citation type="submission" date="2022-01" db="EMBL/GenBank/DDBJ databases">
        <title>Genome-Based Taxonomic Classification of the Phylum Actinobacteria.</title>
        <authorList>
            <person name="Gao Y."/>
        </authorList>
    </citation>
    <scope>NUCLEOTIDE SEQUENCE</scope>
    <source>
        <strain evidence="4">KLBMP 8922</strain>
    </source>
</reference>
<dbReference type="SUPFAM" id="SSF53639">
    <property type="entry name" value="AraD/HMP-PK domain-like"/>
    <property type="match status" value="1"/>
</dbReference>
<organism evidence="4 5">
    <name type="scientific">Yinghuangia soli</name>
    <dbReference type="NCBI Taxonomy" id="2908204"/>
    <lineage>
        <taxon>Bacteria</taxon>
        <taxon>Bacillati</taxon>
        <taxon>Actinomycetota</taxon>
        <taxon>Actinomycetes</taxon>
        <taxon>Kitasatosporales</taxon>
        <taxon>Streptomycetaceae</taxon>
        <taxon>Yinghuangia</taxon>
    </lineage>
</organism>
<dbReference type="GO" id="GO:0019323">
    <property type="term" value="P:pentose catabolic process"/>
    <property type="evidence" value="ECO:0007669"/>
    <property type="project" value="TreeGrafter"/>
</dbReference>
<dbReference type="Pfam" id="PF00596">
    <property type="entry name" value="Aldolase_II"/>
    <property type="match status" value="1"/>
</dbReference>
<evidence type="ECO:0000259" key="3">
    <source>
        <dbReference type="SMART" id="SM01007"/>
    </source>
</evidence>
<dbReference type="PANTHER" id="PTHR22789:SF0">
    <property type="entry name" value="3-OXO-TETRONATE 4-PHOSPHATE DECARBOXYLASE-RELATED"/>
    <property type="match status" value="1"/>
</dbReference>
<keyword evidence="1" id="KW-0479">Metal-binding</keyword>
<sequence>MPLDSPSSAAFTATPEQLLPDLDPRLELTLLARTLWHEGYNDHLAGHITYRLDDDTYLCNPWYLLWDEFTPDDVIRIDADGKVLDGRWPAPLGIPLHLELHRARDDVRVAMHNHPRWGTVWADAGRIPPLLDQSSALGGGRLVFVDEYAGPVDQAENARAAVDAMGDADIALLAGHGVFVTGNGIRAVHQRAVALEQRCRNAWHAEVLGKPVELPEQVRARFAASKGDGFRGFWEAMARRELRRDPALARWLRTA</sequence>
<dbReference type="PANTHER" id="PTHR22789">
    <property type="entry name" value="FUCULOSE PHOSPHATE ALDOLASE"/>
    <property type="match status" value="1"/>
</dbReference>
<evidence type="ECO:0000313" key="4">
    <source>
        <dbReference type="EMBL" id="MCF2527800.1"/>
    </source>
</evidence>
<comment type="caution">
    <text evidence="4">The sequence shown here is derived from an EMBL/GenBank/DDBJ whole genome shotgun (WGS) entry which is preliminary data.</text>
</comment>
<accession>A0AA41PXP5</accession>
<dbReference type="InterPro" id="IPR001303">
    <property type="entry name" value="Aldolase_II/adducin_N"/>
</dbReference>
<dbReference type="GO" id="GO:0016832">
    <property type="term" value="F:aldehyde-lyase activity"/>
    <property type="evidence" value="ECO:0007669"/>
    <property type="project" value="TreeGrafter"/>
</dbReference>
<evidence type="ECO:0000256" key="2">
    <source>
        <dbReference type="ARBA" id="ARBA00023239"/>
    </source>
</evidence>
<name>A0AA41PXP5_9ACTN</name>
<dbReference type="Gene3D" id="3.40.225.10">
    <property type="entry name" value="Class II aldolase/adducin N-terminal domain"/>
    <property type="match status" value="1"/>
</dbReference>
<keyword evidence="5" id="KW-1185">Reference proteome</keyword>
<dbReference type="GO" id="GO:0046872">
    <property type="term" value="F:metal ion binding"/>
    <property type="evidence" value="ECO:0007669"/>
    <property type="project" value="UniProtKB-KW"/>
</dbReference>